<evidence type="ECO:0008006" key="4">
    <source>
        <dbReference type="Google" id="ProtNLM"/>
    </source>
</evidence>
<feature type="signal peptide" evidence="1">
    <location>
        <begin position="1"/>
        <end position="22"/>
    </location>
</feature>
<keyword evidence="1" id="KW-0732">Signal</keyword>
<feature type="chain" id="PRO_5004102070" description="LysM domain-containing protein" evidence="1">
    <location>
        <begin position="23"/>
        <end position="115"/>
    </location>
</feature>
<dbReference type="AlphaFoldDB" id="M9R7B6"/>
<dbReference type="eggNOG" id="COG1388">
    <property type="taxonomic scope" value="Bacteria"/>
</dbReference>
<dbReference type="STRING" id="391626.OAN307_c29740"/>
<dbReference type="OrthoDB" id="7860706at2"/>
<dbReference type="HOGENOM" id="CLU_2118558_0_0_5"/>
<evidence type="ECO:0000313" key="3">
    <source>
        <dbReference type="Proteomes" id="UP000005307"/>
    </source>
</evidence>
<dbReference type="Proteomes" id="UP000005307">
    <property type="component" value="Chromosome"/>
</dbReference>
<evidence type="ECO:0000313" key="2">
    <source>
        <dbReference type="EMBL" id="AGI68524.1"/>
    </source>
</evidence>
<name>M9R7B6_9RHOB</name>
<dbReference type="KEGG" id="oat:OAN307_c29740"/>
<reference evidence="2 3" key="1">
    <citation type="journal article" date="2013" name="PLoS ONE">
        <title>Poles Apart: Arctic and Antarctic Octadecabacter strains Share High Genome Plasticity and a New Type of Xanthorhodopsin.</title>
        <authorList>
            <person name="Vollmers J."/>
            <person name="Voget S."/>
            <person name="Dietrich S."/>
            <person name="Gollnow K."/>
            <person name="Smits M."/>
            <person name="Meyer K."/>
            <person name="Brinkhoff T."/>
            <person name="Simon M."/>
            <person name="Daniel R."/>
        </authorList>
    </citation>
    <scope>NUCLEOTIDE SEQUENCE [LARGE SCALE GENOMIC DNA]</scope>
    <source>
        <strain evidence="2 3">307</strain>
    </source>
</reference>
<proteinExistence type="predicted"/>
<sequence>MRFSCIILLLAAIPILPMVAQAGEPMVFLYTTNSPEANSEGQGIRHVITRGETLLGVLRQHYGVLGDTQHSIEQVVADNQQAFRQGNANLMIAGQTLILRQHDVELPQSDDIYFF</sequence>
<organism evidence="2 3">
    <name type="scientific">Octadecabacter antarcticus 307</name>
    <dbReference type="NCBI Taxonomy" id="391626"/>
    <lineage>
        <taxon>Bacteria</taxon>
        <taxon>Pseudomonadati</taxon>
        <taxon>Pseudomonadota</taxon>
        <taxon>Alphaproteobacteria</taxon>
        <taxon>Rhodobacterales</taxon>
        <taxon>Roseobacteraceae</taxon>
        <taxon>Octadecabacter</taxon>
    </lineage>
</organism>
<keyword evidence="3" id="KW-1185">Reference proteome</keyword>
<dbReference type="EMBL" id="CP003740">
    <property type="protein sequence ID" value="AGI68524.1"/>
    <property type="molecule type" value="Genomic_DNA"/>
</dbReference>
<evidence type="ECO:0000256" key="1">
    <source>
        <dbReference type="SAM" id="SignalP"/>
    </source>
</evidence>
<protein>
    <recommendedName>
        <fullName evidence="4">LysM domain-containing protein</fullName>
    </recommendedName>
</protein>
<gene>
    <name evidence="2" type="ORF">OAN307_c29740</name>
</gene>
<dbReference type="RefSeq" id="WP_015500513.1">
    <property type="nucleotide sequence ID" value="NC_020911.1"/>
</dbReference>
<accession>M9R7B6</accession>